<dbReference type="AlphaFoldDB" id="A0A3S4Z9T0"/>
<name>A0A3S4Z9T0_9NEIS</name>
<dbReference type="InterPro" id="IPR013619">
    <property type="entry name" value="DUF1737"/>
</dbReference>
<dbReference type="STRING" id="28091.SAMEA3174300_02037"/>
<dbReference type="Proteomes" id="UP000272771">
    <property type="component" value="Chromosome"/>
</dbReference>
<dbReference type="RefSeq" id="WP_004283984.1">
    <property type="nucleotide sequence ID" value="NZ_CAUJRG010000020.1"/>
</dbReference>
<reference evidence="2 3" key="1">
    <citation type="submission" date="2018-12" db="EMBL/GenBank/DDBJ databases">
        <authorList>
            <consortium name="Pathogen Informatics"/>
        </authorList>
    </citation>
    <scope>NUCLEOTIDE SEQUENCE [LARGE SCALE GENOMIC DNA]</scope>
    <source>
        <strain evidence="2 3">NCTC12742</strain>
    </source>
</reference>
<feature type="domain" description="DUF1737" evidence="1">
    <location>
        <begin position="1"/>
        <end position="51"/>
    </location>
</feature>
<dbReference type="Pfam" id="PF08410">
    <property type="entry name" value="DUF1737"/>
    <property type="match status" value="1"/>
</dbReference>
<keyword evidence="3" id="KW-1185">Reference proteome</keyword>
<dbReference type="KEGG" id="nwe:SAMEA3174300_2037"/>
<dbReference type="EMBL" id="LR134533">
    <property type="protein sequence ID" value="VEJ51520.1"/>
    <property type="molecule type" value="Genomic_DNA"/>
</dbReference>
<proteinExistence type="predicted"/>
<accession>A0A3S4Z9T0</accession>
<sequence length="65" mass="7321">MKVYRMLTGPDDAVFCRRVTEALQHGWDLYGSPTMTHTPDGVQVGQAVVKDVEGVYDPDKPLHEY</sequence>
<evidence type="ECO:0000313" key="3">
    <source>
        <dbReference type="Proteomes" id="UP000272771"/>
    </source>
</evidence>
<evidence type="ECO:0000313" key="2">
    <source>
        <dbReference type="EMBL" id="VEJ51520.1"/>
    </source>
</evidence>
<dbReference type="OrthoDB" id="9809803at2"/>
<protein>
    <submittedName>
        <fullName evidence="2">Uncharacterized conserved small protein</fullName>
    </submittedName>
</protein>
<evidence type="ECO:0000259" key="1">
    <source>
        <dbReference type="Pfam" id="PF08410"/>
    </source>
</evidence>
<organism evidence="2 3">
    <name type="scientific">Neisseria weaveri</name>
    <dbReference type="NCBI Taxonomy" id="28091"/>
    <lineage>
        <taxon>Bacteria</taxon>
        <taxon>Pseudomonadati</taxon>
        <taxon>Pseudomonadota</taxon>
        <taxon>Betaproteobacteria</taxon>
        <taxon>Neisseriales</taxon>
        <taxon>Neisseriaceae</taxon>
        <taxon>Neisseria</taxon>
    </lineage>
</organism>
<gene>
    <name evidence="2" type="ORF">NCTC12742_01418</name>
</gene>